<protein>
    <submittedName>
        <fullName evidence="2">Uncharacterized protein</fullName>
    </submittedName>
</protein>
<evidence type="ECO:0000256" key="1">
    <source>
        <dbReference type="SAM" id="Phobius"/>
    </source>
</evidence>
<keyword evidence="1" id="KW-0472">Membrane</keyword>
<dbReference type="Proteomes" id="UP001195769">
    <property type="component" value="Unassembled WGS sequence"/>
</dbReference>
<dbReference type="AlphaFoldDB" id="A0AAD4HCX0"/>
<reference evidence="2" key="1">
    <citation type="journal article" date="2020" name="New Phytol.">
        <title>Comparative genomics reveals dynamic genome evolution in host specialist ectomycorrhizal fungi.</title>
        <authorList>
            <person name="Lofgren L.A."/>
            <person name="Nguyen N.H."/>
            <person name="Vilgalys R."/>
            <person name="Ruytinx J."/>
            <person name="Liao H.L."/>
            <person name="Branco S."/>
            <person name="Kuo A."/>
            <person name="LaButti K."/>
            <person name="Lipzen A."/>
            <person name="Andreopoulos W."/>
            <person name="Pangilinan J."/>
            <person name="Riley R."/>
            <person name="Hundley H."/>
            <person name="Na H."/>
            <person name="Barry K."/>
            <person name="Grigoriev I.V."/>
            <person name="Stajich J.E."/>
            <person name="Kennedy P.G."/>
        </authorList>
    </citation>
    <scope>NUCLEOTIDE SEQUENCE</scope>
    <source>
        <strain evidence="2">FC203</strain>
    </source>
</reference>
<keyword evidence="1" id="KW-1133">Transmembrane helix</keyword>
<feature type="transmembrane region" description="Helical" evidence="1">
    <location>
        <begin position="240"/>
        <end position="267"/>
    </location>
</feature>
<gene>
    <name evidence="2" type="ORF">F5891DRAFT_1199341</name>
</gene>
<dbReference type="RefSeq" id="XP_041217097.1">
    <property type="nucleotide sequence ID" value="XM_041368745.1"/>
</dbReference>
<evidence type="ECO:0000313" key="3">
    <source>
        <dbReference type="Proteomes" id="UP001195769"/>
    </source>
</evidence>
<keyword evidence="1" id="KW-0812">Transmembrane</keyword>
<name>A0AAD4HCX0_9AGAM</name>
<keyword evidence="3" id="KW-1185">Reference proteome</keyword>
<sequence>MQLMPGQMADEWFQSLDSAHTATFVALKIAFFKQWPLPKLPKLSHAQQREHVAAQALKEGDIGVLTPDGNIAHVVWATEVSQLALGMGDLKGDFIEDALKGITNLLKDHLTGTYSTWDEFIEDVRWVPNIKLQCSREKLENAWSSSILLPSYSSPSPITSTNIHASRPLGQTICAIQLLRPIPHATFQPFALPVATHGPVFSTGIVVCGPQFNSLTQYLQYSHITHIQDTILHSLTIRHIIFLIILHHIVLLAAVKILSVLFGRLILVTFGLRPHIHRLWYNRGWLHLERGEVYQGGGLAQVLALSHIHLSLCNRGWLHLEGWHMEWGALAGQDRSGRCPSS</sequence>
<evidence type="ECO:0000313" key="2">
    <source>
        <dbReference type="EMBL" id="KAG1888021.1"/>
    </source>
</evidence>
<accession>A0AAD4HCX0</accession>
<dbReference type="GeneID" id="64663043"/>
<proteinExistence type="predicted"/>
<comment type="caution">
    <text evidence="2">The sequence shown here is derived from an EMBL/GenBank/DDBJ whole genome shotgun (WGS) entry which is preliminary data.</text>
</comment>
<dbReference type="EMBL" id="JABBWK010000184">
    <property type="protein sequence ID" value="KAG1888021.1"/>
    <property type="molecule type" value="Genomic_DNA"/>
</dbReference>
<organism evidence="2 3">
    <name type="scientific">Suillus fuscotomentosus</name>
    <dbReference type="NCBI Taxonomy" id="1912939"/>
    <lineage>
        <taxon>Eukaryota</taxon>
        <taxon>Fungi</taxon>
        <taxon>Dikarya</taxon>
        <taxon>Basidiomycota</taxon>
        <taxon>Agaricomycotina</taxon>
        <taxon>Agaricomycetes</taxon>
        <taxon>Agaricomycetidae</taxon>
        <taxon>Boletales</taxon>
        <taxon>Suillineae</taxon>
        <taxon>Suillaceae</taxon>
        <taxon>Suillus</taxon>
    </lineage>
</organism>